<comment type="pathway">
    <text evidence="4">Amino-acid biosynthesis; L-methionine biosynthesis via salvage pathway; L-methionine from S-methyl-5-thio-alpha-D-ribose 1-phosphate: step 3/6.</text>
</comment>
<organism evidence="5 6">
    <name type="scientific">Litorivivens lipolytica</name>
    <dbReference type="NCBI Taxonomy" id="1524264"/>
    <lineage>
        <taxon>Bacteria</taxon>
        <taxon>Pseudomonadati</taxon>
        <taxon>Pseudomonadota</taxon>
        <taxon>Gammaproteobacteria</taxon>
        <taxon>Litorivivens</taxon>
    </lineage>
</organism>
<dbReference type="GO" id="GO:0000287">
    <property type="term" value="F:magnesium ion binding"/>
    <property type="evidence" value="ECO:0007669"/>
    <property type="project" value="UniProtKB-UniRule"/>
</dbReference>
<dbReference type="RefSeq" id="WP_183410457.1">
    <property type="nucleotide sequence ID" value="NZ_JACHWY010000002.1"/>
</dbReference>
<dbReference type="InterPro" id="IPR006439">
    <property type="entry name" value="HAD-SF_hydro_IA"/>
</dbReference>
<reference evidence="5 6" key="1">
    <citation type="submission" date="2020-08" db="EMBL/GenBank/DDBJ databases">
        <title>Genomic Encyclopedia of Type Strains, Phase III (KMG-III): the genomes of soil and plant-associated and newly described type strains.</title>
        <authorList>
            <person name="Whitman W."/>
        </authorList>
    </citation>
    <scope>NUCLEOTIDE SEQUENCE [LARGE SCALE GENOMIC DNA]</scope>
    <source>
        <strain evidence="5 6">CECT 8654</strain>
    </source>
</reference>
<evidence type="ECO:0000256" key="3">
    <source>
        <dbReference type="ARBA" id="ARBA00023167"/>
    </source>
</evidence>
<dbReference type="SFLD" id="SFLDG01133">
    <property type="entry name" value="C1.5.4:_Enolase-phosphatase_Li"/>
    <property type="match status" value="1"/>
</dbReference>
<dbReference type="EC" id="3.1.3.77" evidence="4"/>
<dbReference type="UniPathway" id="UPA00904">
    <property type="reaction ID" value="UER00876"/>
</dbReference>
<dbReference type="Proteomes" id="UP000537130">
    <property type="component" value="Unassembled WGS sequence"/>
</dbReference>
<dbReference type="NCBIfam" id="TIGR01549">
    <property type="entry name" value="HAD-SF-IA-v1"/>
    <property type="match status" value="1"/>
</dbReference>
<comment type="similarity">
    <text evidence="4">Belongs to the HAD-like hydrolase superfamily. MasA/MtnC family.</text>
</comment>
<comment type="cofactor">
    <cofactor evidence="4">
        <name>Mg(2+)</name>
        <dbReference type="ChEBI" id="CHEBI:18420"/>
    </cofactor>
    <text evidence="4">Binds 1 Mg(2+) ion per subunit.</text>
</comment>
<dbReference type="CDD" id="cd01629">
    <property type="entry name" value="HAD_EP"/>
    <property type="match status" value="1"/>
</dbReference>
<sequence length="233" mass="25998">MPEFHNVRVVLTDIEGTTSSISFVHDVLFPYAAERLPAYIRKHASEPEVQAQLEAVNREAKLDNPTLDRQIDQLLEWIKHDVKATPLKALQGYIWEAGYRGGDYQAHVYDDVAPKLQAWKAQGLKLYVYSSGSVLAQKLFFEFSDAGNLLPLFEGHFDTTVGGKREASSYRAISSEIGVSPDQILFLSDVKEELEAARETGLQVCLLERPGNAPVADIDAERVSSFDEITLTK</sequence>
<dbReference type="SFLD" id="SFLDG01129">
    <property type="entry name" value="C1.5:_HAD__Beta-PGM__Phosphata"/>
    <property type="match status" value="1"/>
</dbReference>
<dbReference type="InterPro" id="IPR023943">
    <property type="entry name" value="Enolase-ppase_E1"/>
</dbReference>
<keyword evidence="2 4" id="KW-0378">Hydrolase</keyword>
<dbReference type="SUPFAM" id="SSF56784">
    <property type="entry name" value="HAD-like"/>
    <property type="match status" value="1"/>
</dbReference>
<dbReference type="GO" id="GO:0019509">
    <property type="term" value="P:L-methionine salvage from methylthioadenosine"/>
    <property type="evidence" value="ECO:0007669"/>
    <property type="project" value="UniProtKB-UniRule"/>
</dbReference>
<dbReference type="InterPro" id="IPR023214">
    <property type="entry name" value="HAD_sf"/>
</dbReference>
<evidence type="ECO:0000256" key="2">
    <source>
        <dbReference type="ARBA" id="ARBA00022801"/>
    </source>
</evidence>
<proteinExistence type="inferred from homology"/>
<dbReference type="EMBL" id="JACHWY010000002">
    <property type="protein sequence ID" value="MBB3047692.1"/>
    <property type="molecule type" value="Genomic_DNA"/>
</dbReference>
<gene>
    <name evidence="4" type="primary">mtnC</name>
    <name evidence="5" type="ORF">FHR99_001958</name>
</gene>
<dbReference type="PANTHER" id="PTHR20371:SF1">
    <property type="entry name" value="ENOLASE-PHOSPHATASE E1"/>
    <property type="match status" value="1"/>
</dbReference>
<name>A0A7W4W590_9GAMM</name>
<comment type="catalytic activity">
    <reaction evidence="4">
        <text>5-methylsulfanyl-2,3-dioxopentyl phosphate + H2O = 1,2-dihydroxy-5-(methylsulfanyl)pent-1-en-3-one + phosphate</text>
        <dbReference type="Rhea" id="RHEA:21700"/>
        <dbReference type="ChEBI" id="CHEBI:15377"/>
        <dbReference type="ChEBI" id="CHEBI:43474"/>
        <dbReference type="ChEBI" id="CHEBI:49252"/>
        <dbReference type="ChEBI" id="CHEBI:58828"/>
        <dbReference type="EC" id="3.1.3.77"/>
    </reaction>
</comment>
<dbReference type="Pfam" id="PF00702">
    <property type="entry name" value="Hydrolase"/>
    <property type="match status" value="1"/>
</dbReference>
<dbReference type="FunFam" id="3.40.50.1000:FF:000079">
    <property type="entry name" value="Enolase-phosphatase E1"/>
    <property type="match status" value="1"/>
</dbReference>
<evidence type="ECO:0000313" key="6">
    <source>
        <dbReference type="Proteomes" id="UP000537130"/>
    </source>
</evidence>
<evidence type="ECO:0000256" key="1">
    <source>
        <dbReference type="ARBA" id="ARBA00022605"/>
    </source>
</evidence>
<dbReference type="SFLD" id="SFLDS00003">
    <property type="entry name" value="Haloacid_Dehalogenase"/>
    <property type="match status" value="1"/>
</dbReference>
<dbReference type="InterPro" id="IPR036412">
    <property type="entry name" value="HAD-like_sf"/>
</dbReference>
<comment type="subunit">
    <text evidence="4">Monomer.</text>
</comment>
<keyword evidence="4" id="KW-0460">Magnesium</keyword>
<comment type="pathway">
    <text evidence="4">Amino-acid biosynthesis; L-methionine biosynthesis via salvage pathway; L-methionine from S-methyl-5-thio-alpha-D-ribose 1-phosphate: step 4/6.</text>
</comment>
<comment type="caution">
    <text evidence="5">The sequence shown here is derived from an EMBL/GenBank/DDBJ whole genome shotgun (WGS) entry which is preliminary data.</text>
</comment>
<accession>A0A7W4W590</accession>
<dbReference type="HAMAP" id="MF_01681">
    <property type="entry name" value="Salvage_MtnC"/>
    <property type="match status" value="1"/>
</dbReference>
<keyword evidence="6" id="KW-1185">Reference proteome</keyword>
<dbReference type="GO" id="GO:0043716">
    <property type="term" value="F:2-hydroxy-3-keto-5-methylthiopentenyl-1-phosphate phosphatase activity"/>
    <property type="evidence" value="ECO:0007669"/>
    <property type="project" value="UniProtKB-UniRule"/>
</dbReference>
<dbReference type="GO" id="GO:0043874">
    <property type="term" value="F:acireductone synthase activity"/>
    <property type="evidence" value="ECO:0007669"/>
    <property type="project" value="UniProtKB-EC"/>
</dbReference>
<dbReference type="PANTHER" id="PTHR20371">
    <property type="entry name" value="ENOLASE-PHOSPHATASE E1"/>
    <property type="match status" value="1"/>
</dbReference>
<evidence type="ECO:0000313" key="5">
    <source>
        <dbReference type="EMBL" id="MBB3047692.1"/>
    </source>
</evidence>
<dbReference type="Gene3D" id="3.40.50.1000">
    <property type="entry name" value="HAD superfamily/HAD-like"/>
    <property type="match status" value="1"/>
</dbReference>
<dbReference type="SFLD" id="SFLDF00044">
    <property type="entry name" value="enolase-phosphatase"/>
    <property type="match status" value="1"/>
</dbReference>
<protein>
    <recommendedName>
        <fullName evidence="4">Enolase-phosphatase E1</fullName>
        <ecNumber evidence="4">3.1.3.77</ecNumber>
    </recommendedName>
    <alternativeName>
        <fullName evidence="4">2,3-diketo-5-methylthio-1-phosphopentane phosphatase</fullName>
    </alternativeName>
</protein>
<keyword evidence="1 4" id="KW-0028">Amino-acid biosynthesis</keyword>
<dbReference type="NCBIfam" id="TIGR01691">
    <property type="entry name" value="enolase-ppase"/>
    <property type="match status" value="1"/>
</dbReference>
<dbReference type="AlphaFoldDB" id="A0A7W4W590"/>
<evidence type="ECO:0000256" key="4">
    <source>
        <dbReference type="HAMAP-Rule" id="MF_01681"/>
    </source>
</evidence>
<dbReference type="Gene3D" id="1.10.720.60">
    <property type="match status" value="1"/>
</dbReference>
<dbReference type="GO" id="GO:0043715">
    <property type="term" value="F:2,3-diketo-5-methylthiopentyl-1-phosphate enolase activity"/>
    <property type="evidence" value="ECO:0007669"/>
    <property type="project" value="UniProtKB-UniRule"/>
</dbReference>
<comment type="function">
    <text evidence="4">Bifunctional enzyme that catalyzes the enolization of 2,3-diketo-5-methylthiopentyl-1-phosphate (DK-MTP-1-P) into the intermediate 2-hydroxy-3-keto-5-methylthiopentenyl-1-phosphate (HK-MTPenyl-1-P), which is then dephosphorylated to form the acireductone 1,2-dihydroxy-3-keto-5-methylthiopentene (DHK-MTPene).</text>
</comment>
<keyword evidence="4" id="KW-0479">Metal-binding</keyword>
<keyword evidence="3 4" id="KW-0486">Methionine biosynthesis</keyword>